<dbReference type="Proteomes" id="UP000325313">
    <property type="component" value="Unassembled WGS sequence"/>
</dbReference>
<feature type="chain" id="PRO_5022688587" description="Secreted protein" evidence="1">
    <location>
        <begin position="24"/>
        <end position="103"/>
    </location>
</feature>
<comment type="caution">
    <text evidence="2">The sequence shown here is derived from an EMBL/GenBank/DDBJ whole genome shotgun (WGS) entry which is preliminary data.</text>
</comment>
<sequence>MWAFGLYDSLIVLLICTFKLSSSTPGCHETGNGKNCHSSSEVNRSEIVVLQVSSSLFYIDPAASGLILTSSITSLLDCNTVSAAIRAKCCYHGRWDSDVDGCY</sequence>
<organism evidence="2 3">
    <name type="scientific">Puccinia graminis f. sp. tritici</name>
    <dbReference type="NCBI Taxonomy" id="56615"/>
    <lineage>
        <taxon>Eukaryota</taxon>
        <taxon>Fungi</taxon>
        <taxon>Dikarya</taxon>
        <taxon>Basidiomycota</taxon>
        <taxon>Pucciniomycotina</taxon>
        <taxon>Pucciniomycetes</taxon>
        <taxon>Pucciniales</taxon>
        <taxon>Pucciniaceae</taxon>
        <taxon>Puccinia</taxon>
    </lineage>
</organism>
<reference evidence="2 3" key="1">
    <citation type="submission" date="2019-05" db="EMBL/GenBank/DDBJ databases">
        <title>Emergence of the Ug99 lineage of the wheat stem rust pathogen through somatic hybridization.</title>
        <authorList>
            <person name="Li F."/>
            <person name="Upadhyaya N.M."/>
            <person name="Sperschneider J."/>
            <person name="Matny O."/>
            <person name="Nguyen-Phuc H."/>
            <person name="Mago R."/>
            <person name="Raley C."/>
            <person name="Miller M.E."/>
            <person name="Silverstein K.A.T."/>
            <person name="Henningsen E."/>
            <person name="Hirsch C.D."/>
            <person name="Visser B."/>
            <person name="Pretorius Z.A."/>
            <person name="Steffenson B.J."/>
            <person name="Schwessinger B."/>
            <person name="Dodds P.N."/>
            <person name="Figueroa M."/>
        </authorList>
    </citation>
    <scope>NUCLEOTIDE SEQUENCE [LARGE SCALE GENOMIC DNA]</scope>
    <source>
        <strain evidence="2 3">Ug99</strain>
    </source>
</reference>
<name>A0A5B0RJF5_PUCGR</name>
<evidence type="ECO:0000256" key="1">
    <source>
        <dbReference type="SAM" id="SignalP"/>
    </source>
</evidence>
<proteinExistence type="predicted"/>
<keyword evidence="1" id="KW-0732">Signal</keyword>
<gene>
    <name evidence="2" type="ORF">PGTUg99_012797</name>
</gene>
<dbReference type="EMBL" id="VDEP01000177">
    <property type="protein sequence ID" value="KAA1125519.1"/>
    <property type="molecule type" value="Genomic_DNA"/>
</dbReference>
<feature type="signal peptide" evidence="1">
    <location>
        <begin position="1"/>
        <end position="23"/>
    </location>
</feature>
<evidence type="ECO:0008006" key="4">
    <source>
        <dbReference type="Google" id="ProtNLM"/>
    </source>
</evidence>
<accession>A0A5B0RJF5</accession>
<dbReference type="AlphaFoldDB" id="A0A5B0RJF5"/>
<protein>
    <recommendedName>
        <fullName evidence="4">Secreted protein</fullName>
    </recommendedName>
</protein>
<evidence type="ECO:0000313" key="3">
    <source>
        <dbReference type="Proteomes" id="UP000325313"/>
    </source>
</evidence>
<evidence type="ECO:0000313" key="2">
    <source>
        <dbReference type="EMBL" id="KAA1125519.1"/>
    </source>
</evidence>